<protein>
    <recommendedName>
        <fullName evidence="4">CdaA regulatory protein CdaR</fullName>
    </recommendedName>
</protein>
<feature type="transmembrane region" description="Helical" evidence="1">
    <location>
        <begin position="9"/>
        <end position="26"/>
    </location>
</feature>
<dbReference type="OrthoDB" id="2111604at2"/>
<evidence type="ECO:0000313" key="2">
    <source>
        <dbReference type="EMBL" id="GCD11292.1"/>
    </source>
</evidence>
<dbReference type="InterPro" id="IPR012505">
    <property type="entry name" value="YbbR"/>
</dbReference>
<accession>A0A401UP27</accession>
<sequence length="425" mass="45610">MDKVEKQQYIIKICCVIAAFALWLFITSTENPVNAIKIKSIPVQLLNTDILTHSNLILVPGQDLTTSLNIKGANTGMLLNTKAEDFTVVADLGAYALKRGEQKIPIEIRKSPNNINVTNGEGLFITINLDELAEVKKPISVNITGKPKEGYYASAAKLSQNNAMVTGGSKLVNIVKEIIIEIDIQGKESDVIKSYKLKPVDAAGKEIKEVTVTPSHMDVKVPLKRTKSVGVKVKTTGSLDPKFTLGSIKVLPERFDVTGSIEGLSQLENLSTEAIDLSKISESTTIDAKVVIPGGVSLVSGSGSAENVVKVEISVNKVVEKIPDKVVEKSLSLDIKYSNLDEKYDAKLEKDKVAIVISGTEAIINSLDVKKITATVDLVSLVEGEHTVKVLVTLPEGVNSISAVPDKILVTITKKQTGGTTTNGN</sequence>
<dbReference type="PANTHER" id="PTHR37804:SF1">
    <property type="entry name" value="CDAA REGULATORY PROTEIN CDAR"/>
    <property type="match status" value="1"/>
</dbReference>
<keyword evidence="1" id="KW-1133">Transmembrane helix</keyword>
<dbReference type="Pfam" id="PF07949">
    <property type="entry name" value="YbbR"/>
    <property type="match status" value="2"/>
</dbReference>
<proteinExistence type="predicted"/>
<dbReference type="EMBL" id="BHYK01000016">
    <property type="protein sequence ID" value="GCD11292.1"/>
    <property type="molecule type" value="Genomic_DNA"/>
</dbReference>
<evidence type="ECO:0008006" key="4">
    <source>
        <dbReference type="Google" id="ProtNLM"/>
    </source>
</evidence>
<dbReference type="AlphaFoldDB" id="A0A401UP27"/>
<evidence type="ECO:0000256" key="1">
    <source>
        <dbReference type="SAM" id="Phobius"/>
    </source>
</evidence>
<keyword evidence="1" id="KW-0472">Membrane</keyword>
<organism evidence="2 3">
    <name type="scientific">Clostridium tagluense</name>
    <dbReference type="NCBI Taxonomy" id="360422"/>
    <lineage>
        <taxon>Bacteria</taxon>
        <taxon>Bacillati</taxon>
        <taxon>Bacillota</taxon>
        <taxon>Clostridia</taxon>
        <taxon>Eubacteriales</taxon>
        <taxon>Clostridiaceae</taxon>
        <taxon>Clostridium</taxon>
    </lineage>
</organism>
<dbReference type="Gene3D" id="2.170.120.30">
    <property type="match status" value="2"/>
</dbReference>
<reference evidence="2 3" key="1">
    <citation type="submission" date="2018-11" db="EMBL/GenBank/DDBJ databases">
        <title>Genome sequencing and assembly of Clostridium tagluense strain A121.</title>
        <authorList>
            <person name="Murakami T."/>
            <person name="Segawa T."/>
            <person name="Shcherbakova V.A."/>
            <person name="Mori H."/>
            <person name="Yoshimura Y."/>
        </authorList>
    </citation>
    <scope>NUCLEOTIDE SEQUENCE [LARGE SCALE GENOMIC DNA]</scope>
    <source>
        <strain evidence="2 3">A121</strain>
    </source>
</reference>
<evidence type="ECO:0000313" key="3">
    <source>
        <dbReference type="Proteomes" id="UP000287872"/>
    </source>
</evidence>
<dbReference type="RefSeq" id="WP_125002972.1">
    <property type="nucleotide sequence ID" value="NZ_BHYK01000016.1"/>
</dbReference>
<gene>
    <name evidence="2" type="ORF">Ctaglu_29150</name>
</gene>
<dbReference type="Gene3D" id="2.170.120.40">
    <property type="entry name" value="YbbR-like domain"/>
    <property type="match status" value="2"/>
</dbReference>
<comment type="caution">
    <text evidence="2">The sequence shown here is derived from an EMBL/GenBank/DDBJ whole genome shotgun (WGS) entry which is preliminary data.</text>
</comment>
<keyword evidence="3" id="KW-1185">Reference proteome</keyword>
<keyword evidence="1" id="KW-0812">Transmembrane</keyword>
<name>A0A401UP27_9CLOT</name>
<dbReference type="Proteomes" id="UP000287872">
    <property type="component" value="Unassembled WGS sequence"/>
</dbReference>
<dbReference type="PANTHER" id="PTHR37804">
    <property type="entry name" value="CDAA REGULATORY PROTEIN CDAR"/>
    <property type="match status" value="1"/>
</dbReference>
<dbReference type="InterPro" id="IPR053154">
    <property type="entry name" value="c-di-AMP_regulator"/>
</dbReference>